<protein>
    <submittedName>
        <fullName evidence="3">ATP-binding protein</fullName>
    </submittedName>
</protein>
<reference evidence="3 4" key="1">
    <citation type="journal article" date="2019" name="Int. J. Syst. Evol. Microbiol.">
        <title>The Global Catalogue of Microorganisms (GCM) 10K type strain sequencing project: providing services to taxonomists for standard genome sequencing and annotation.</title>
        <authorList>
            <consortium name="The Broad Institute Genomics Platform"/>
            <consortium name="The Broad Institute Genome Sequencing Center for Infectious Disease"/>
            <person name="Wu L."/>
            <person name="Ma J."/>
        </authorList>
    </citation>
    <scope>NUCLEOTIDE SEQUENCE [LARGE SCALE GENOMIC DNA]</scope>
    <source>
        <strain evidence="3 4">JCM 13581</strain>
    </source>
</reference>
<dbReference type="PANTHER" id="PTHR35526:SF3">
    <property type="entry name" value="ANTI-SIGMA-F FACTOR RSBW"/>
    <property type="match status" value="1"/>
</dbReference>
<name>A0ABN2P5B7_9ACTN</name>
<evidence type="ECO:0000256" key="1">
    <source>
        <dbReference type="ARBA" id="ARBA00022527"/>
    </source>
</evidence>
<comment type="caution">
    <text evidence="3">The sequence shown here is derived from an EMBL/GenBank/DDBJ whole genome shotgun (WGS) entry which is preliminary data.</text>
</comment>
<dbReference type="InterPro" id="IPR003594">
    <property type="entry name" value="HATPase_dom"/>
</dbReference>
<keyword evidence="1" id="KW-0723">Serine/threonine-protein kinase</keyword>
<evidence type="ECO:0000259" key="2">
    <source>
        <dbReference type="Pfam" id="PF13581"/>
    </source>
</evidence>
<keyword evidence="1" id="KW-0418">Kinase</keyword>
<dbReference type="RefSeq" id="WP_344261068.1">
    <property type="nucleotide sequence ID" value="NZ_BAAAMJ010000020.1"/>
</dbReference>
<proteinExistence type="predicted"/>
<dbReference type="Pfam" id="PF13581">
    <property type="entry name" value="HATPase_c_2"/>
    <property type="match status" value="1"/>
</dbReference>
<feature type="domain" description="Histidine kinase/HSP90-like ATPase" evidence="2">
    <location>
        <begin position="14"/>
        <end position="128"/>
    </location>
</feature>
<evidence type="ECO:0000313" key="4">
    <source>
        <dbReference type="Proteomes" id="UP001501303"/>
    </source>
</evidence>
<dbReference type="GO" id="GO:0005524">
    <property type="term" value="F:ATP binding"/>
    <property type="evidence" value="ECO:0007669"/>
    <property type="project" value="UniProtKB-KW"/>
</dbReference>
<gene>
    <name evidence="3" type="ORF">GCM10009716_22530</name>
</gene>
<dbReference type="Gene3D" id="3.30.565.10">
    <property type="entry name" value="Histidine kinase-like ATPase, C-terminal domain"/>
    <property type="match status" value="1"/>
</dbReference>
<dbReference type="Proteomes" id="UP001501303">
    <property type="component" value="Unassembled WGS sequence"/>
</dbReference>
<keyword evidence="4" id="KW-1185">Reference proteome</keyword>
<keyword evidence="3" id="KW-0547">Nucleotide-binding</keyword>
<dbReference type="SUPFAM" id="SSF55874">
    <property type="entry name" value="ATPase domain of HSP90 chaperone/DNA topoisomerase II/histidine kinase"/>
    <property type="match status" value="1"/>
</dbReference>
<dbReference type="InterPro" id="IPR036890">
    <property type="entry name" value="HATPase_C_sf"/>
</dbReference>
<dbReference type="CDD" id="cd16936">
    <property type="entry name" value="HATPase_RsbW-like"/>
    <property type="match status" value="1"/>
</dbReference>
<organism evidence="3 4">
    <name type="scientific">Streptomyces sodiiphilus</name>
    <dbReference type="NCBI Taxonomy" id="226217"/>
    <lineage>
        <taxon>Bacteria</taxon>
        <taxon>Bacillati</taxon>
        <taxon>Actinomycetota</taxon>
        <taxon>Actinomycetes</taxon>
        <taxon>Kitasatosporales</taxon>
        <taxon>Streptomycetaceae</taxon>
        <taxon>Streptomyces</taxon>
    </lineage>
</organism>
<keyword evidence="1" id="KW-0808">Transferase</keyword>
<keyword evidence="3" id="KW-0067">ATP-binding</keyword>
<sequence length="149" mass="16599">MDVQVLRRQWKFGPEPTEVRRARNWARAQFGACPVLERHRTDTLVLLVSELVTNAVVHTGRPGVVRLVLPGPGDGLPAVRLEVADHSTRLPRRRAARQEATSGRGLELVEILADRWGWQPEGDGKCVWCELDCPVPDGAPVGRKVPARY</sequence>
<dbReference type="PANTHER" id="PTHR35526">
    <property type="entry name" value="ANTI-SIGMA-F FACTOR RSBW-RELATED"/>
    <property type="match status" value="1"/>
</dbReference>
<dbReference type="InterPro" id="IPR050267">
    <property type="entry name" value="Anti-sigma-factor_SerPK"/>
</dbReference>
<dbReference type="EMBL" id="BAAAMJ010000020">
    <property type="protein sequence ID" value="GAA1912151.1"/>
    <property type="molecule type" value="Genomic_DNA"/>
</dbReference>
<accession>A0ABN2P5B7</accession>
<evidence type="ECO:0000313" key="3">
    <source>
        <dbReference type="EMBL" id="GAA1912151.1"/>
    </source>
</evidence>